<gene>
    <name evidence="1" type="ORF">ACCI49_16925</name>
</gene>
<accession>A0ABV4P3N9</accession>
<evidence type="ECO:0000313" key="1">
    <source>
        <dbReference type="EMBL" id="MFA0812599.1"/>
    </source>
</evidence>
<comment type="caution">
    <text evidence="1">The sequence shown here is derived from an EMBL/GenBank/DDBJ whole genome shotgun (WGS) entry which is preliminary data.</text>
</comment>
<name>A0ABV4P3N9_9GAMM</name>
<dbReference type="Proteomes" id="UP001569428">
    <property type="component" value="Unassembled WGS sequence"/>
</dbReference>
<proteinExistence type="predicted"/>
<dbReference type="RefSeq" id="WP_371840289.1">
    <property type="nucleotide sequence ID" value="NZ_JBGMEK010000047.1"/>
</dbReference>
<reference evidence="1 2" key="1">
    <citation type="submission" date="2024-08" db="EMBL/GenBank/DDBJ databases">
        <authorList>
            <person name="Ishaq N."/>
        </authorList>
    </citation>
    <scope>NUCLEOTIDE SEQUENCE [LARGE SCALE GENOMIC DNA]</scope>
    <source>
        <strain evidence="1 2">DSM 18651</strain>
    </source>
</reference>
<dbReference type="EMBL" id="JBGMEK010000047">
    <property type="protein sequence ID" value="MFA0812599.1"/>
    <property type="molecule type" value="Genomic_DNA"/>
</dbReference>
<evidence type="ECO:0000313" key="2">
    <source>
        <dbReference type="Proteomes" id="UP001569428"/>
    </source>
</evidence>
<protein>
    <recommendedName>
        <fullName evidence="3">DUF695 domain-containing protein</fullName>
    </recommendedName>
</protein>
<organism evidence="1 2">
    <name type="scientific">Microbulbifer epialgicus</name>
    <dbReference type="NCBI Taxonomy" id="393907"/>
    <lineage>
        <taxon>Bacteria</taxon>
        <taxon>Pseudomonadati</taxon>
        <taxon>Pseudomonadota</taxon>
        <taxon>Gammaproteobacteria</taxon>
        <taxon>Cellvibrionales</taxon>
        <taxon>Microbulbiferaceae</taxon>
        <taxon>Microbulbifer</taxon>
    </lineage>
</organism>
<sequence>MTELRDKPGLSRAPVIVGCGSIEWQWYCHLNPRIYSIDDYGFSSYLDSVTEEVLMRLLMKILIPAKQGDIAVADESMPAVLNAFIAAADPESSYFYLENGKRAAIFIFEEKRQDKLMAYNEKFFAKLDAAIWITPVLNHKELQKHL</sequence>
<evidence type="ECO:0008006" key="3">
    <source>
        <dbReference type="Google" id="ProtNLM"/>
    </source>
</evidence>
<keyword evidence="2" id="KW-1185">Reference proteome</keyword>